<evidence type="ECO:0000256" key="5">
    <source>
        <dbReference type="ARBA" id="ARBA00023029"/>
    </source>
</evidence>
<dbReference type="EMBL" id="JBIHSN010000002">
    <property type="protein sequence ID" value="MFH0265279.1"/>
    <property type="molecule type" value="Genomic_DNA"/>
</dbReference>
<proteinExistence type="inferred from homology"/>
<feature type="active site" description="O-(5'-phospho-DNA)-tyrosine intermediate" evidence="8 9">
    <location>
        <position position="122"/>
    </location>
</feature>
<dbReference type="EC" id="5.6.2.2" evidence="8"/>
<keyword evidence="3 8" id="KW-0547">Nucleotide-binding</keyword>
<evidence type="ECO:0000256" key="9">
    <source>
        <dbReference type="PROSITE-ProRule" id="PRU01384"/>
    </source>
</evidence>
<evidence type="ECO:0000256" key="3">
    <source>
        <dbReference type="ARBA" id="ARBA00022741"/>
    </source>
</evidence>
<keyword evidence="8" id="KW-0963">Cytoplasm</keyword>
<comment type="function">
    <text evidence="8">A type II topoisomerase that negatively supercoils closed circular double-stranded (ds) DNA in an ATP-dependent manner to modulate DNA topology and maintain chromosomes in an underwound state. Negative supercoiling favors strand separation, and DNA replication, transcription, recombination and repair, all of which involve strand separation. Also able to catalyze the interconversion of other topological isomers of dsDNA rings, including catenanes and knotted rings. Type II topoisomerases break and join 2 DNA strands simultaneously in an ATP-dependent manner.</text>
</comment>
<feature type="region of interest" description="Disordered" evidence="10">
    <location>
        <begin position="846"/>
        <end position="878"/>
    </location>
</feature>
<evidence type="ECO:0000256" key="10">
    <source>
        <dbReference type="SAM" id="MobiDB-lite"/>
    </source>
</evidence>
<dbReference type="Proteomes" id="UP001607151">
    <property type="component" value="Unassembled WGS sequence"/>
</dbReference>
<reference evidence="12 13" key="1">
    <citation type="submission" date="2024-10" db="EMBL/GenBank/DDBJ databases">
        <authorList>
            <person name="Yibar A."/>
            <person name="Saticioglu I.B."/>
            <person name="Duman M."/>
            <person name="Ajmi N."/>
            <person name="Gurler F."/>
            <person name="Ay H."/>
            <person name="Onuk E."/>
            <person name="Guler S."/>
            <person name="Romalde J.L."/>
        </authorList>
    </citation>
    <scope>NUCLEOTIDE SEQUENCE [LARGE SCALE GENOMIC DNA]</scope>
    <source>
        <strain evidence="12 13">14-MA-B</strain>
    </source>
</reference>
<dbReference type="Gene3D" id="2.120.10.90">
    <property type="entry name" value="DNA gyrase/topoisomerase IV, subunit A, C-terminal"/>
    <property type="match status" value="1"/>
</dbReference>
<comment type="catalytic activity">
    <reaction evidence="1 8 9">
        <text>ATP-dependent breakage, passage and rejoining of double-stranded DNA.</text>
        <dbReference type="EC" id="5.6.2.2"/>
    </reaction>
</comment>
<dbReference type="RefSeq" id="WP_394607578.1">
    <property type="nucleotide sequence ID" value="NZ_JBIHSJ010000001.1"/>
</dbReference>
<comment type="caution">
    <text evidence="12">The sequence shown here is derived from an EMBL/GenBank/DDBJ whole genome shotgun (WGS) entry which is preliminary data.</text>
</comment>
<dbReference type="Gene3D" id="3.30.1360.40">
    <property type="match status" value="1"/>
</dbReference>
<dbReference type="InterPro" id="IPR013760">
    <property type="entry name" value="Topo_IIA-like_dom_sf"/>
</dbReference>
<comment type="miscellaneous">
    <text evidence="8">Few gyrases are as efficient as E.coli at forming negative supercoils. Not all organisms have 2 type II topoisomerases; in organisms with a single type II topoisomerase this enzyme also has to decatenate newly replicated chromosomes.</text>
</comment>
<dbReference type="CDD" id="cd00187">
    <property type="entry name" value="TOP4c"/>
    <property type="match status" value="1"/>
</dbReference>
<dbReference type="NCBIfam" id="NF004044">
    <property type="entry name" value="PRK05561.1"/>
    <property type="match status" value="1"/>
</dbReference>
<dbReference type="GO" id="GO:0003918">
    <property type="term" value="F:DNA topoisomerase type II (double strand cut, ATP-hydrolyzing) activity"/>
    <property type="evidence" value="ECO:0007669"/>
    <property type="project" value="UniProtKB-EC"/>
</dbReference>
<dbReference type="InterPro" id="IPR005743">
    <property type="entry name" value="GyrA"/>
</dbReference>
<feature type="short sequence motif" description="GyrA-box" evidence="8">
    <location>
        <begin position="559"/>
        <end position="565"/>
    </location>
</feature>
<evidence type="ECO:0000256" key="4">
    <source>
        <dbReference type="ARBA" id="ARBA00022840"/>
    </source>
</evidence>
<evidence type="ECO:0000313" key="13">
    <source>
        <dbReference type="Proteomes" id="UP001607151"/>
    </source>
</evidence>
<evidence type="ECO:0000313" key="12">
    <source>
        <dbReference type="EMBL" id="MFH0265279.1"/>
    </source>
</evidence>
<keyword evidence="5 8" id="KW-0799">Topoisomerase</keyword>
<comment type="subcellular location">
    <subcellularLocation>
        <location evidence="8">Cytoplasm</location>
    </subcellularLocation>
</comment>
<dbReference type="Pfam" id="PF00521">
    <property type="entry name" value="DNA_topoisoIV"/>
    <property type="match status" value="1"/>
</dbReference>
<comment type="subunit">
    <text evidence="8">Heterotetramer, composed of two GyrA and two GyrB chains. In the heterotetramer, GyrA contains the active site tyrosine that forms a transient covalent intermediate with DNA, while GyrB binds cofactors and catalyzes ATP hydrolysis.</text>
</comment>
<dbReference type="PANTHER" id="PTHR43493:SF5">
    <property type="entry name" value="DNA GYRASE SUBUNIT A, CHLOROPLASTIC_MITOCHONDRIAL"/>
    <property type="match status" value="1"/>
</dbReference>
<feature type="domain" description="Topo IIA-type catalytic" evidence="11">
    <location>
        <begin position="34"/>
        <end position="532"/>
    </location>
</feature>
<evidence type="ECO:0000256" key="6">
    <source>
        <dbReference type="ARBA" id="ARBA00023125"/>
    </source>
</evidence>
<evidence type="ECO:0000256" key="1">
    <source>
        <dbReference type="ARBA" id="ARBA00000185"/>
    </source>
</evidence>
<feature type="compositionally biased region" description="Acidic residues" evidence="10">
    <location>
        <begin position="846"/>
        <end position="856"/>
    </location>
</feature>
<dbReference type="SMART" id="SM00434">
    <property type="entry name" value="TOP4c"/>
    <property type="match status" value="1"/>
</dbReference>
<dbReference type="NCBIfam" id="TIGR01063">
    <property type="entry name" value="gyrA"/>
    <property type="match status" value="1"/>
</dbReference>
<dbReference type="SUPFAM" id="SSF56719">
    <property type="entry name" value="Type II DNA topoisomerase"/>
    <property type="match status" value="1"/>
</dbReference>
<keyword evidence="6 8" id="KW-0238">DNA-binding</keyword>
<dbReference type="InterPro" id="IPR013758">
    <property type="entry name" value="Topo_IIA_A/C_ab"/>
</dbReference>
<evidence type="ECO:0000259" key="11">
    <source>
        <dbReference type="PROSITE" id="PS52040"/>
    </source>
</evidence>
<evidence type="ECO:0000256" key="2">
    <source>
        <dbReference type="ARBA" id="ARBA00008263"/>
    </source>
</evidence>
<dbReference type="PROSITE" id="PS52040">
    <property type="entry name" value="TOPO_IIA"/>
    <property type="match status" value="1"/>
</dbReference>
<dbReference type="InterPro" id="IPR006691">
    <property type="entry name" value="GyrA/parC_rep"/>
</dbReference>
<comment type="similarity">
    <text evidence="2 8">Belongs to the type II topoisomerase GyrA/ParC subunit family.</text>
</comment>
<accession>A0ABW7IUF7</accession>
<protein>
    <recommendedName>
        <fullName evidence="8">DNA gyrase subunit A</fullName>
        <ecNumber evidence="8">5.6.2.2</ecNumber>
    </recommendedName>
</protein>
<dbReference type="InterPro" id="IPR002205">
    <property type="entry name" value="Topo_IIA_dom_A"/>
</dbReference>
<dbReference type="PANTHER" id="PTHR43493">
    <property type="entry name" value="DNA GYRASE/TOPOISOMERASE SUBUNIT A"/>
    <property type="match status" value="1"/>
</dbReference>
<sequence length="878" mass="97246">MSDLAKQITPVNIEDELKGSYLDYAMSVIVGRALPDVRDGLKPVHRRVLFAMNVLGNDWNKPYKKSARVVGDVIGKYHPHGDSAVYDTIVRMAQPFSLRYMLVDGQGNFGSIDGDSAAAMRYTEVRMSKMAHELLADLDKETVDYVDNYDGTEKIPAVLPTKIPNLLVNGSSGIAVGMATNIPPHNLGEVLDGCLAYIDNEDVTIDELMEHIPGPDFPTAALISGRKGIIDAYKTGRGKVYMRSKAHIDVETNGRETIVVTEIPYQVNKARVIEKIAELVKDKKVEGISALRDESDKDGMRIVIECKRDAVGEVVLNNLYAQTQLQTTFGINMVALDNGQPKLFNLKEMLKCFVDHRREVVTRRTIFELRKARDRAHILEALALALANIDEIIELIRNAATPAEAKTGLVARGWDLGHVAGMLERAGTDAARPDWLEANYGIRDGQYFLTEQQAQAILELRLHRLTGLEHEKILDEYKALLDEIAELIHILSNTERLMEVIREELEAVREGFGDARRTEITAASHDIDMEELIAQEDVVVTLSHEGYVKYQILSDYEAQRRGGKGKSATKMKDEDFIERLLVANTHDNILCFSTRGKTYRLKTYQLPFASRNARGKPIVNILPLEEDERITAILRVDEFAEDKFIFMATGDGTVKKTSLASFANVRSNGLIAVNLRDDDALIGVDITSGGDEIMLFSKEGKVVRFSEEHVRAMGRTAAGVRGIRLADNDQVVSLIVPSNDGGDVLTVTENGYGKRTVITEYPTKGRGTKGVVSIKVSERNGQVVGAIQALEADEFMMITNAGTLVRTRVSEVSQVGRNTQGVTLIRTSEDEKVVGLQRIEEVEEDIELEEGVEAVETEASQPESDSDDATQADSNDEE</sequence>
<evidence type="ECO:0000256" key="8">
    <source>
        <dbReference type="HAMAP-Rule" id="MF_01897"/>
    </source>
</evidence>
<keyword evidence="4 8" id="KW-0067">ATP-binding</keyword>
<dbReference type="InterPro" id="IPR050220">
    <property type="entry name" value="Type_II_DNA_Topoisomerases"/>
</dbReference>
<dbReference type="InterPro" id="IPR013757">
    <property type="entry name" value="Topo_IIA_A_a_sf"/>
</dbReference>
<keyword evidence="7 8" id="KW-0413">Isomerase</keyword>
<gene>
    <name evidence="8 12" type="primary">gyrA</name>
    <name evidence="12" type="ORF">ACGRQ9_07170</name>
</gene>
<keyword evidence="13" id="KW-1185">Reference proteome</keyword>
<organism evidence="12 13">
    <name type="scientific">Vibrio rumoiensis</name>
    <dbReference type="NCBI Taxonomy" id="76258"/>
    <lineage>
        <taxon>Bacteria</taxon>
        <taxon>Pseudomonadati</taxon>
        <taxon>Pseudomonadota</taxon>
        <taxon>Gammaproteobacteria</taxon>
        <taxon>Vibrionales</taxon>
        <taxon>Vibrionaceae</taxon>
        <taxon>Vibrio</taxon>
    </lineage>
</organism>
<dbReference type="HAMAP" id="MF_01897">
    <property type="entry name" value="GyrA"/>
    <property type="match status" value="1"/>
</dbReference>
<dbReference type="NCBIfam" id="NF004043">
    <property type="entry name" value="PRK05560.1"/>
    <property type="match status" value="1"/>
</dbReference>
<feature type="compositionally biased region" description="Acidic residues" evidence="10">
    <location>
        <begin position="864"/>
        <end position="878"/>
    </location>
</feature>
<name>A0ABW7IUF7_9VIBR</name>
<dbReference type="InterPro" id="IPR035516">
    <property type="entry name" value="Gyrase/topoIV_suA_C"/>
</dbReference>
<dbReference type="Gene3D" id="3.90.199.10">
    <property type="entry name" value="Topoisomerase II, domain 5"/>
    <property type="match status" value="1"/>
</dbReference>
<dbReference type="SUPFAM" id="SSF101904">
    <property type="entry name" value="GyrA/ParC C-terminal domain-like"/>
    <property type="match status" value="1"/>
</dbReference>
<dbReference type="Gene3D" id="1.10.268.10">
    <property type="entry name" value="Topoisomerase, domain 3"/>
    <property type="match status" value="1"/>
</dbReference>
<dbReference type="Pfam" id="PF03989">
    <property type="entry name" value="DNA_gyraseA_C"/>
    <property type="match status" value="6"/>
</dbReference>
<evidence type="ECO:0000256" key="7">
    <source>
        <dbReference type="ARBA" id="ARBA00023235"/>
    </source>
</evidence>